<dbReference type="PANTHER" id="PTHR45913">
    <property type="entry name" value="EPM2A-INTERACTING PROTEIN 1"/>
    <property type="match status" value="1"/>
</dbReference>
<dbReference type="OrthoDB" id="1101576at2759"/>
<proteinExistence type="predicted"/>
<gene>
    <name evidence="1" type="ORF">RF11_10522</name>
</gene>
<dbReference type="EMBL" id="JWZT01005525">
    <property type="protein sequence ID" value="KII60658.1"/>
    <property type="molecule type" value="Genomic_DNA"/>
</dbReference>
<sequence>MCEIDLGREFSQKLKAVHLSDNTESRRISGMSEDVRCQLIARLHHAKFAFQLDECTDIANEAKLLAYFRYFWEGEVFVDALFGESLPGRITVEELFRVLDDFF</sequence>
<comment type="caution">
    <text evidence="1">The sequence shown here is derived from an EMBL/GenBank/DDBJ whole genome shotgun (WGS) entry which is preliminary data.</text>
</comment>
<evidence type="ECO:0000313" key="2">
    <source>
        <dbReference type="Proteomes" id="UP000031668"/>
    </source>
</evidence>
<dbReference type="PANTHER" id="PTHR45913:SF19">
    <property type="entry name" value="LOW QUALITY PROTEIN: ZINC FINGER BED DOMAIN-CONTAINING PROTEIN 5-LIKE"/>
    <property type="match status" value="1"/>
</dbReference>
<reference evidence="1 2" key="1">
    <citation type="journal article" date="2014" name="Genome Biol. Evol.">
        <title>The genome of the myxosporean Thelohanellus kitauei shows adaptations to nutrient acquisition within its fish host.</title>
        <authorList>
            <person name="Yang Y."/>
            <person name="Xiong J."/>
            <person name="Zhou Z."/>
            <person name="Huo F."/>
            <person name="Miao W."/>
            <person name="Ran C."/>
            <person name="Liu Y."/>
            <person name="Zhang J."/>
            <person name="Feng J."/>
            <person name="Wang M."/>
            <person name="Wang M."/>
            <person name="Wang L."/>
            <person name="Yao B."/>
        </authorList>
    </citation>
    <scope>NUCLEOTIDE SEQUENCE [LARGE SCALE GENOMIC DNA]</scope>
    <source>
        <strain evidence="1">Wuqing</strain>
    </source>
</reference>
<accession>A0A0C2I642</accession>
<dbReference type="AlphaFoldDB" id="A0A0C2I642"/>
<dbReference type="OMA" id="HAKFAFQ"/>
<keyword evidence="2" id="KW-1185">Reference proteome</keyword>
<evidence type="ECO:0000313" key="1">
    <source>
        <dbReference type="EMBL" id="KII60658.1"/>
    </source>
</evidence>
<name>A0A0C2I642_THEKT</name>
<organism evidence="1 2">
    <name type="scientific">Thelohanellus kitauei</name>
    <name type="common">Myxosporean</name>
    <dbReference type="NCBI Taxonomy" id="669202"/>
    <lineage>
        <taxon>Eukaryota</taxon>
        <taxon>Metazoa</taxon>
        <taxon>Cnidaria</taxon>
        <taxon>Myxozoa</taxon>
        <taxon>Myxosporea</taxon>
        <taxon>Bivalvulida</taxon>
        <taxon>Platysporina</taxon>
        <taxon>Myxobolidae</taxon>
        <taxon>Thelohanellus</taxon>
    </lineage>
</organism>
<protein>
    <submittedName>
        <fullName evidence="1">SCAN domain-containing protein 3</fullName>
    </submittedName>
</protein>
<dbReference type="Proteomes" id="UP000031668">
    <property type="component" value="Unassembled WGS sequence"/>
</dbReference>